<sequence length="251" mass="27909">MLLLHKLLPLFVLPLGVVLIAIIVGTLVRKQVLLWYAALVLWAFSIPTVADGLMHFVEGNRTVALPQTLHQADAIVVLGGMIRRVEGAAEGEWNDAADRFEAGVTLYRAGKAPLLLFTRGRMPWSPDAVPEGELLVERALQRGVPEAALGLTAPVANTEDEAADVARLLRERGAERIILVTSAYHMRRSQLLFEHTGLSVEPYPVDFRVDSYPEPAVLRFAPSAEALYRSETALRELIGWLYYRVKLFFVK</sequence>
<keyword evidence="1" id="KW-1133">Transmembrane helix</keyword>
<evidence type="ECO:0000256" key="1">
    <source>
        <dbReference type="SAM" id="Phobius"/>
    </source>
</evidence>
<dbReference type="GO" id="GO:0043164">
    <property type="term" value="P:Gram-negative-bacterium-type cell wall biogenesis"/>
    <property type="evidence" value="ECO:0007669"/>
    <property type="project" value="TreeGrafter"/>
</dbReference>
<feature type="transmembrane region" description="Helical" evidence="1">
    <location>
        <begin position="34"/>
        <end position="57"/>
    </location>
</feature>
<dbReference type="GO" id="GO:0005886">
    <property type="term" value="C:plasma membrane"/>
    <property type="evidence" value="ECO:0007669"/>
    <property type="project" value="TreeGrafter"/>
</dbReference>
<dbReference type="InterPro" id="IPR014729">
    <property type="entry name" value="Rossmann-like_a/b/a_fold"/>
</dbReference>
<reference evidence="3" key="1">
    <citation type="submission" date="2005-08" db="EMBL/GenBank/DDBJ databases">
        <title>Complete sequence of Chlorobium chlorochromatii CaD3.</title>
        <authorList>
            <person name="Copeland A."/>
            <person name="Lucas S."/>
            <person name="Lapidus A."/>
            <person name="Barry K."/>
            <person name="Detter J.C."/>
            <person name="Glavina T."/>
            <person name="Hammon N."/>
            <person name="Israni S."/>
            <person name="Pitluck S."/>
            <person name="Bryant D."/>
            <person name="Schmutz J."/>
            <person name="Larimer F."/>
            <person name="Land M."/>
            <person name="Kyrpides N."/>
            <person name="Ivanova N."/>
            <person name="Richardson P."/>
        </authorList>
    </citation>
    <scope>NUCLEOTIDE SEQUENCE [LARGE SCALE GENOMIC DNA]</scope>
    <source>
        <strain evidence="3">CaD3</strain>
    </source>
</reference>
<dbReference type="KEGG" id="cch:Cag_0148"/>
<dbReference type="HOGENOM" id="CLU_053514_1_1_10"/>
<organism evidence="3">
    <name type="scientific">Chlorobium chlorochromatii (strain CaD3)</name>
    <dbReference type="NCBI Taxonomy" id="340177"/>
    <lineage>
        <taxon>Bacteria</taxon>
        <taxon>Pseudomonadati</taxon>
        <taxon>Chlorobiota</taxon>
        <taxon>Chlorobiia</taxon>
        <taxon>Chlorobiales</taxon>
        <taxon>Chlorobiaceae</taxon>
        <taxon>Chlorobium/Pelodictyon group</taxon>
        <taxon>Chlorobium</taxon>
    </lineage>
</organism>
<dbReference type="PANTHER" id="PTHR30336:SF4">
    <property type="entry name" value="ENVELOPE BIOGENESIS FACTOR ELYC"/>
    <property type="match status" value="1"/>
</dbReference>
<dbReference type="PANTHER" id="PTHR30336">
    <property type="entry name" value="INNER MEMBRANE PROTEIN, PROBABLE PERMEASE"/>
    <property type="match status" value="1"/>
</dbReference>
<evidence type="ECO:0000313" key="3">
    <source>
        <dbReference type="EMBL" id="ABB27426.1"/>
    </source>
</evidence>
<keyword evidence="1" id="KW-0812">Transmembrane</keyword>
<dbReference type="eggNOG" id="COG1434">
    <property type="taxonomic scope" value="Bacteria"/>
</dbReference>
<keyword evidence="1" id="KW-0472">Membrane</keyword>
<dbReference type="GO" id="GO:0000270">
    <property type="term" value="P:peptidoglycan metabolic process"/>
    <property type="evidence" value="ECO:0007669"/>
    <property type="project" value="TreeGrafter"/>
</dbReference>
<proteinExistence type="predicted"/>
<dbReference type="STRING" id="340177.Cag_0148"/>
<protein>
    <recommendedName>
        <fullName evidence="2">DUF218 domain-containing protein</fullName>
    </recommendedName>
</protein>
<dbReference type="OrthoDB" id="9782395at2"/>
<dbReference type="CDD" id="cd06259">
    <property type="entry name" value="YdcF-like"/>
    <property type="match status" value="1"/>
</dbReference>
<gene>
    <name evidence="3" type="ordered locus">Cag_0148</name>
</gene>
<accession>Q3AU99</accession>
<dbReference type="AlphaFoldDB" id="Q3AU99"/>
<evidence type="ECO:0000259" key="2">
    <source>
        <dbReference type="Pfam" id="PF02698"/>
    </source>
</evidence>
<dbReference type="InterPro" id="IPR003848">
    <property type="entry name" value="DUF218"/>
</dbReference>
<name>Q3AU99_CHLCH</name>
<feature type="domain" description="DUF218" evidence="2">
    <location>
        <begin position="73"/>
        <end position="239"/>
    </location>
</feature>
<feature type="transmembrane region" description="Helical" evidence="1">
    <location>
        <begin position="7"/>
        <end position="28"/>
    </location>
</feature>
<dbReference type="InterPro" id="IPR051599">
    <property type="entry name" value="Cell_Envelope_Assoc"/>
</dbReference>
<dbReference type="Gene3D" id="3.40.50.620">
    <property type="entry name" value="HUPs"/>
    <property type="match status" value="1"/>
</dbReference>
<dbReference type="EMBL" id="CP000108">
    <property type="protein sequence ID" value="ABB27426.1"/>
    <property type="molecule type" value="Genomic_DNA"/>
</dbReference>
<dbReference type="Pfam" id="PF02698">
    <property type="entry name" value="DUF218"/>
    <property type="match status" value="1"/>
</dbReference>